<feature type="transmembrane region" description="Helical" evidence="5">
    <location>
        <begin position="62"/>
        <end position="83"/>
    </location>
</feature>
<evidence type="ECO:0000313" key="7">
    <source>
        <dbReference type="Proteomes" id="UP000030134"/>
    </source>
</evidence>
<gene>
    <name evidence="6" type="ORF">HQ36_04205</name>
</gene>
<keyword evidence="3 5" id="KW-1133">Transmembrane helix</keyword>
<keyword evidence="7" id="KW-1185">Reference proteome</keyword>
<evidence type="ECO:0000313" key="6">
    <source>
        <dbReference type="EMBL" id="KGN98122.1"/>
    </source>
</evidence>
<dbReference type="RefSeq" id="WP_025842401.1">
    <property type="nucleotide sequence ID" value="NZ_JQZW01000008.1"/>
</dbReference>
<protein>
    <recommendedName>
        <fullName evidence="8">Colicin V production protein</fullName>
    </recommendedName>
</protein>
<evidence type="ECO:0000256" key="2">
    <source>
        <dbReference type="ARBA" id="ARBA00022692"/>
    </source>
</evidence>
<organism evidence="6 7">
    <name type="scientific">Porphyromonas gingivicanis</name>
    <dbReference type="NCBI Taxonomy" id="266762"/>
    <lineage>
        <taxon>Bacteria</taxon>
        <taxon>Pseudomonadati</taxon>
        <taxon>Bacteroidota</taxon>
        <taxon>Bacteroidia</taxon>
        <taxon>Bacteroidales</taxon>
        <taxon>Porphyromonadaceae</taxon>
        <taxon>Porphyromonas</taxon>
    </lineage>
</organism>
<name>A0A0A2G6P6_9PORP</name>
<dbReference type="InterPro" id="IPR003825">
    <property type="entry name" value="Colicin-V_CvpA"/>
</dbReference>
<comment type="caution">
    <text evidence="6">The sequence shown here is derived from an EMBL/GenBank/DDBJ whole genome shotgun (WGS) entry which is preliminary data.</text>
</comment>
<dbReference type="AlphaFoldDB" id="A0A0A2G6P6"/>
<dbReference type="STRING" id="266762.HQ36_04205"/>
<dbReference type="Proteomes" id="UP000030134">
    <property type="component" value="Unassembled WGS sequence"/>
</dbReference>
<dbReference type="EMBL" id="JQZW01000008">
    <property type="protein sequence ID" value="KGN98122.1"/>
    <property type="molecule type" value="Genomic_DNA"/>
</dbReference>
<proteinExistence type="predicted"/>
<reference evidence="6 7" key="1">
    <citation type="submission" date="2014-08" db="EMBL/GenBank/DDBJ databases">
        <title>Porphyromonas gingivicanis strain:COT-022_OH1391 Genome sequencing.</title>
        <authorList>
            <person name="Wallis C."/>
            <person name="Deusch O."/>
            <person name="O'Flynn C."/>
            <person name="Davis I."/>
            <person name="Jospin G."/>
            <person name="Darling A.E."/>
            <person name="Coil D.A."/>
            <person name="Alexiev A."/>
            <person name="Horsfall A."/>
            <person name="Kirkwood N."/>
            <person name="Harris S."/>
            <person name="Eisen J.A."/>
        </authorList>
    </citation>
    <scope>NUCLEOTIDE SEQUENCE [LARGE SCALE GENOMIC DNA]</scope>
    <source>
        <strain evidence="7">COT-022 OH1391</strain>
    </source>
</reference>
<accession>A0A0A2G6P6</accession>
<dbReference type="OrthoDB" id="9799585at2"/>
<keyword evidence="2 5" id="KW-0812">Transmembrane</keyword>
<evidence type="ECO:0000256" key="1">
    <source>
        <dbReference type="ARBA" id="ARBA00004141"/>
    </source>
</evidence>
<evidence type="ECO:0000256" key="3">
    <source>
        <dbReference type="ARBA" id="ARBA00022989"/>
    </source>
</evidence>
<feature type="transmembrane region" description="Helical" evidence="5">
    <location>
        <begin position="29"/>
        <end position="50"/>
    </location>
</feature>
<keyword evidence="4 5" id="KW-0472">Membrane</keyword>
<dbReference type="GO" id="GO:0009403">
    <property type="term" value="P:toxin biosynthetic process"/>
    <property type="evidence" value="ECO:0007669"/>
    <property type="project" value="InterPro"/>
</dbReference>
<dbReference type="PANTHER" id="PTHR37306:SF1">
    <property type="entry name" value="COLICIN V PRODUCTION PROTEIN"/>
    <property type="match status" value="1"/>
</dbReference>
<comment type="subcellular location">
    <subcellularLocation>
        <location evidence="1">Membrane</location>
        <topology evidence="1">Multi-pass membrane protein</topology>
    </subcellularLocation>
</comment>
<feature type="transmembrane region" description="Helical" evidence="5">
    <location>
        <begin position="103"/>
        <end position="127"/>
    </location>
</feature>
<dbReference type="PANTHER" id="PTHR37306">
    <property type="entry name" value="COLICIN V PRODUCTION PROTEIN"/>
    <property type="match status" value="1"/>
</dbReference>
<sequence length="187" mass="21200">MSWIDISILVIVGLSAIKGLREGLVKQMAFFLGIYVGIFASSYLTTFLEGKLISLLDISLKTAHSVGMAISFIVILLFVSWVGRLVGKAISRTPLAIFNRLGGFFFGLIIPLTILSYLFLFIDSIVFPTFSLFERDKEEQSTIDIRQESRFYYPVKNIVPTFIAPYLLDKEREIIEKNNDNTINENK</sequence>
<dbReference type="eggNOG" id="COG1286">
    <property type="taxonomic scope" value="Bacteria"/>
</dbReference>
<evidence type="ECO:0008006" key="8">
    <source>
        <dbReference type="Google" id="ProtNLM"/>
    </source>
</evidence>
<evidence type="ECO:0000256" key="4">
    <source>
        <dbReference type="ARBA" id="ARBA00023136"/>
    </source>
</evidence>
<dbReference type="GO" id="GO:0016020">
    <property type="term" value="C:membrane"/>
    <property type="evidence" value="ECO:0007669"/>
    <property type="project" value="UniProtKB-SubCell"/>
</dbReference>
<evidence type="ECO:0000256" key="5">
    <source>
        <dbReference type="SAM" id="Phobius"/>
    </source>
</evidence>
<dbReference type="Pfam" id="PF02674">
    <property type="entry name" value="Colicin_V"/>
    <property type="match status" value="1"/>
</dbReference>